<gene>
    <name evidence="1" type="ORF">TWF506_010534</name>
</gene>
<dbReference type="AlphaFoldDB" id="A0AAN8RVV7"/>
<sequence length="156" mass="17456">MSDTIGILPIQAREHKIKVTHYGDAFTLPNHSEVNITIENSDSAKITAIDDFELDEPIYLERLISITTEVIYGTKKSRSFVLRGSEVLFFGAEIKIAVGERFLGPGPDSVEGEVEGEVESSNWRDRTPVATFIKWGGNGEQEFNNVTIHFKPSRDE</sequence>
<evidence type="ECO:0000313" key="1">
    <source>
        <dbReference type="EMBL" id="KAK6508443.1"/>
    </source>
</evidence>
<dbReference type="EMBL" id="JAVHJM010000008">
    <property type="protein sequence ID" value="KAK6508443.1"/>
    <property type="molecule type" value="Genomic_DNA"/>
</dbReference>
<comment type="caution">
    <text evidence="1">The sequence shown here is derived from an EMBL/GenBank/DDBJ whole genome shotgun (WGS) entry which is preliminary data.</text>
</comment>
<protein>
    <submittedName>
        <fullName evidence="1">Uncharacterized protein</fullName>
    </submittedName>
</protein>
<accession>A0AAN8RVV7</accession>
<reference evidence="1 2" key="1">
    <citation type="submission" date="2019-10" db="EMBL/GenBank/DDBJ databases">
        <authorList>
            <person name="Palmer J.M."/>
        </authorList>
    </citation>
    <scope>NUCLEOTIDE SEQUENCE [LARGE SCALE GENOMIC DNA]</scope>
    <source>
        <strain evidence="1 2">TWF506</strain>
    </source>
</reference>
<dbReference type="Proteomes" id="UP001307849">
    <property type="component" value="Unassembled WGS sequence"/>
</dbReference>
<keyword evidence="2" id="KW-1185">Reference proteome</keyword>
<organism evidence="1 2">
    <name type="scientific">Arthrobotrys conoides</name>
    <dbReference type="NCBI Taxonomy" id="74498"/>
    <lineage>
        <taxon>Eukaryota</taxon>
        <taxon>Fungi</taxon>
        <taxon>Dikarya</taxon>
        <taxon>Ascomycota</taxon>
        <taxon>Pezizomycotina</taxon>
        <taxon>Orbiliomycetes</taxon>
        <taxon>Orbiliales</taxon>
        <taxon>Orbiliaceae</taxon>
        <taxon>Arthrobotrys</taxon>
    </lineage>
</organism>
<name>A0AAN8RVV7_9PEZI</name>
<proteinExistence type="predicted"/>
<evidence type="ECO:0000313" key="2">
    <source>
        <dbReference type="Proteomes" id="UP001307849"/>
    </source>
</evidence>